<dbReference type="AlphaFoldDB" id="A0A8H5M431"/>
<protein>
    <submittedName>
        <fullName evidence="2">Uncharacterized protein</fullName>
    </submittedName>
</protein>
<keyword evidence="3" id="KW-1185">Reference proteome</keyword>
<sequence>MAPYDDWNKYDDDQDDEEPQDNLVSLSQVILSFFSFTLEPDDPENEREKTSHLFAALNSAMQLQKRRVITGPNDSFRTFLFNTDRQAEIDKSTFVYGMAAVGANTSTNDENIEEEGIAPTKIVKPGQKPFYTPEEMKSFRSFGLEPGFKLFGFKPRKELKFEDNVKHSLFIYPEENVYISSSPFRLSVAHPSR</sequence>
<evidence type="ECO:0000313" key="3">
    <source>
        <dbReference type="Proteomes" id="UP000518752"/>
    </source>
</evidence>
<feature type="compositionally biased region" description="Basic and acidic residues" evidence="1">
    <location>
        <begin position="1"/>
        <end position="11"/>
    </location>
</feature>
<accession>A0A8H5M431</accession>
<name>A0A8H5M431_9AGAR</name>
<organism evidence="2 3">
    <name type="scientific">Collybiopsis confluens</name>
    <dbReference type="NCBI Taxonomy" id="2823264"/>
    <lineage>
        <taxon>Eukaryota</taxon>
        <taxon>Fungi</taxon>
        <taxon>Dikarya</taxon>
        <taxon>Basidiomycota</taxon>
        <taxon>Agaricomycotina</taxon>
        <taxon>Agaricomycetes</taxon>
        <taxon>Agaricomycetidae</taxon>
        <taxon>Agaricales</taxon>
        <taxon>Marasmiineae</taxon>
        <taxon>Omphalotaceae</taxon>
        <taxon>Collybiopsis</taxon>
    </lineage>
</organism>
<evidence type="ECO:0000313" key="2">
    <source>
        <dbReference type="EMBL" id="KAF5379974.1"/>
    </source>
</evidence>
<gene>
    <name evidence="2" type="ORF">D9757_010243</name>
</gene>
<dbReference type="InterPro" id="IPR016194">
    <property type="entry name" value="SPOC-like_C_dom_sf"/>
</dbReference>
<dbReference type="OrthoDB" id="761538at2759"/>
<proteinExistence type="predicted"/>
<dbReference type="EMBL" id="JAACJN010000066">
    <property type="protein sequence ID" value="KAF5379974.1"/>
    <property type="molecule type" value="Genomic_DNA"/>
</dbReference>
<dbReference type="SUPFAM" id="SSF100939">
    <property type="entry name" value="SPOC domain-like"/>
    <property type="match status" value="1"/>
</dbReference>
<feature type="region of interest" description="Disordered" evidence="1">
    <location>
        <begin position="1"/>
        <end position="21"/>
    </location>
</feature>
<dbReference type="Proteomes" id="UP000518752">
    <property type="component" value="Unassembled WGS sequence"/>
</dbReference>
<evidence type="ECO:0000256" key="1">
    <source>
        <dbReference type="SAM" id="MobiDB-lite"/>
    </source>
</evidence>
<dbReference type="Gene3D" id="2.40.290.10">
    <property type="match status" value="1"/>
</dbReference>
<comment type="caution">
    <text evidence="2">The sequence shown here is derived from an EMBL/GenBank/DDBJ whole genome shotgun (WGS) entry which is preliminary data.</text>
</comment>
<reference evidence="2 3" key="1">
    <citation type="journal article" date="2020" name="ISME J.">
        <title>Uncovering the hidden diversity of litter-decomposition mechanisms in mushroom-forming fungi.</title>
        <authorList>
            <person name="Floudas D."/>
            <person name="Bentzer J."/>
            <person name="Ahren D."/>
            <person name="Johansson T."/>
            <person name="Persson P."/>
            <person name="Tunlid A."/>
        </authorList>
    </citation>
    <scope>NUCLEOTIDE SEQUENCE [LARGE SCALE GENOMIC DNA]</scope>
    <source>
        <strain evidence="2 3">CBS 406.79</strain>
    </source>
</reference>